<protein>
    <submittedName>
        <fullName evidence="2">Uncharacterized protein</fullName>
    </submittedName>
</protein>
<sequence>MQQDHQKIAQALKRFLFTVLAISSASLSLMIACMWLFGQDRDRRFSDNQFIASDGHFNNALYQGRCEELIEPLQQSSAIQNDDSLPRQLDDELFINRNQSTIASQYYWKNGFSIEATSSGMVARLEIK</sequence>
<accession>A0ABS3CSV3</accession>
<dbReference type="PROSITE" id="PS51257">
    <property type="entry name" value="PROKAR_LIPOPROTEIN"/>
    <property type="match status" value="1"/>
</dbReference>
<feature type="transmembrane region" description="Helical" evidence="1">
    <location>
        <begin position="15"/>
        <end position="37"/>
    </location>
</feature>
<name>A0ABS3CSV3_9ALTE</name>
<gene>
    <name evidence="2" type="ORF">J0A65_10060</name>
</gene>
<evidence type="ECO:0000313" key="3">
    <source>
        <dbReference type="Proteomes" id="UP000663992"/>
    </source>
</evidence>
<dbReference type="EMBL" id="JAFKCS010000008">
    <property type="protein sequence ID" value="MBN7820208.1"/>
    <property type="molecule type" value="Genomic_DNA"/>
</dbReference>
<keyword evidence="1" id="KW-1133">Transmembrane helix</keyword>
<reference evidence="2 3" key="1">
    <citation type="submission" date="2021-03" db="EMBL/GenBank/DDBJ databases">
        <title>novel species isolated from a fishpond in China.</title>
        <authorList>
            <person name="Lu H."/>
            <person name="Cai Z."/>
        </authorList>
    </citation>
    <scope>NUCLEOTIDE SEQUENCE [LARGE SCALE GENOMIC DNA]</scope>
    <source>
        <strain evidence="2 3">Y57</strain>
    </source>
</reference>
<dbReference type="Proteomes" id="UP000663992">
    <property type="component" value="Unassembled WGS sequence"/>
</dbReference>
<keyword evidence="3" id="KW-1185">Reference proteome</keyword>
<organism evidence="2 3">
    <name type="scientific">Bowmanella yangjiangensis</name>
    <dbReference type="NCBI Taxonomy" id="2811230"/>
    <lineage>
        <taxon>Bacteria</taxon>
        <taxon>Pseudomonadati</taxon>
        <taxon>Pseudomonadota</taxon>
        <taxon>Gammaproteobacteria</taxon>
        <taxon>Alteromonadales</taxon>
        <taxon>Alteromonadaceae</taxon>
        <taxon>Bowmanella</taxon>
    </lineage>
</organism>
<keyword evidence="1" id="KW-0472">Membrane</keyword>
<comment type="caution">
    <text evidence="2">The sequence shown here is derived from an EMBL/GenBank/DDBJ whole genome shotgun (WGS) entry which is preliminary data.</text>
</comment>
<proteinExistence type="predicted"/>
<keyword evidence="1" id="KW-0812">Transmembrane</keyword>
<evidence type="ECO:0000313" key="2">
    <source>
        <dbReference type="EMBL" id="MBN7820208.1"/>
    </source>
</evidence>
<evidence type="ECO:0000256" key="1">
    <source>
        <dbReference type="SAM" id="Phobius"/>
    </source>
</evidence>
<dbReference type="RefSeq" id="WP_206594049.1">
    <property type="nucleotide sequence ID" value="NZ_JAFKCS010000008.1"/>
</dbReference>